<accession>A0AA41MUR8</accession>
<comment type="caution">
    <text evidence="6">The sequence shown here is derived from an EMBL/GenBank/DDBJ whole genome shotgun (WGS) entry which is preliminary data.</text>
</comment>
<dbReference type="EC" id="1.-.-.-" evidence="5"/>
<evidence type="ECO:0000256" key="1">
    <source>
        <dbReference type="ARBA" id="ARBA00009183"/>
    </source>
</evidence>
<organism evidence="6 7">
    <name type="scientific">Sciurus carolinensis</name>
    <name type="common">Eastern gray squirrel</name>
    <dbReference type="NCBI Taxonomy" id="30640"/>
    <lineage>
        <taxon>Eukaryota</taxon>
        <taxon>Metazoa</taxon>
        <taxon>Chordata</taxon>
        <taxon>Craniata</taxon>
        <taxon>Vertebrata</taxon>
        <taxon>Euteleostomi</taxon>
        <taxon>Mammalia</taxon>
        <taxon>Eutheria</taxon>
        <taxon>Euarchontoglires</taxon>
        <taxon>Glires</taxon>
        <taxon>Rodentia</taxon>
        <taxon>Sciuromorpha</taxon>
        <taxon>Sciuridae</taxon>
        <taxon>Sciurinae</taxon>
        <taxon>Sciurini</taxon>
        <taxon>Sciurus</taxon>
    </lineage>
</organism>
<proteinExistence type="inferred from homology"/>
<evidence type="ECO:0000313" key="7">
    <source>
        <dbReference type="Proteomes" id="UP001166674"/>
    </source>
</evidence>
<dbReference type="Proteomes" id="UP001166674">
    <property type="component" value="Unassembled WGS sequence"/>
</dbReference>
<keyword evidence="4 5" id="KW-0560">Oxidoreductase</keyword>
<dbReference type="InterPro" id="IPR050346">
    <property type="entry name" value="FMO-like"/>
</dbReference>
<dbReference type="GO" id="GO:0004499">
    <property type="term" value="F:N,N-dimethylaniline monooxygenase activity"/>
    <property type="evidence" value="ECO:0007669"/>
    <property type="project" value="InterPro"/>
</dbReference>
<sequence>MVCTGHHTNAHLSLESFPGIEKFKGQYFHSQDYKNPEELAEKRVFIIFGNSGGDLAVEISYSAKQSYQEGRPNRVWMAAHCPSVPVANMGLGFIASIGIMIDANGGA</sequence>
<evidence type="ECO:0000313" key="6">
    <source>
        <dbReference type="EMBL" id="MBZ3878332.1"/>
    </source>
</evidence>
<dbReference type="PANTHER" id="PTHR23023">
    <property type="entry name" value="DIMETHYLANILINE MONOOXYGENASE"/>
    <property type="match status" value="1"/>
</dbReference>
<dbReference type="AlphaFoldDB" id="A0AA41MUR8"/>
<dbReference type="EMBL" id="JAATJV010321495">
    <property type="protein sequence ID" value="MBZ3878332.1"/>
    <property type="molecule type" value="Genomic_DNA"/>
</dbReference>
<dbReference type="FunFam" id="3.50.50.60:FF:000042">
    <property type="entry name" value="Dimethylaniline monooxygenase [N-oxide-forming]"/>
    <property type="match status" value="1"/>
</dbReference>
<dbReference type="InterPro" id="IPR020946">
    <property type="entry name" value="Flavin_mOase-like"/>
</dbReference>
<gene>
    <name evidence="6" type="ORF">SUZIE_147410</name>
</gene>
<comment type="cofactor">
    <cofactor evidence="5">
        <name>FAD</name>
        <dbReference type="ChEBI" id="CHEBI:57692"/>
    </cofactor>
</comment>
<keyword evidence="3 5" id="KW-0274">FAD</keyword>
<evidence type="ECO:0000256" key="4">
    <source>
        <dbReference type="ARBA" id="ARBA00023002"/>
    </source>
</evidence>
<dbReference type="GO" id="GO:0050661">
    <property type="term" value="F:NADP binding"/>
    <property type="evidence" value="ECO:0007669"/>
    <property type="project" value="InterPro"/>
</dbReference>
<evidence type="ECO:0000256" key="5">
    <source>
        <dbReference type="RuleBase" id="RU361177"/>
    </source>
</evidence>
<reference evidence="6" key="1">
    <citation type="submission" date="2020-03" db="EMBL/GenBank/DDBJ databases">
        <title>Studies in the Genomics of Life Span.</title>
        <authorList>
            <person name="Glass D."/>
        </authorList>
    </citation>
    <scope>NUCLEOTIDE SEQUENCE</scope>
    <source>
        <strain evidence="6">SUZIE</strain>
        <tissue evidence="6">Muscle</tissue>
    </source>
</reference>
<dbReference type="Pfam" id="PF00743">
    <property type="entry name" value="FMO-like"/>
    <property type="match status" value="1"/>
</dbReference>
<name>A0AA41MUR8_SCICA</name>
<evidence type="ECO:0000256" key="2">
    <source>
        <dbReference type="ARBA" id="ARBA00022630"/>
    </source>
</evidence>
<keyword evidence="7" id="KW-1185">Reference proteome</keyword>
<dbReference type="GO" id="GO:0050660">
    <property type="term" value="F:flavin adenine dinucleotide binding"/>
    <property type="evidence" value="ECO:0007669"/>
    <property type="project" value="InterPro"/>
</dbReference>
<keyword evidence="5 6" id="KW-0503">Monooxygenase</keyword>
<protein>
    <recommendedName>
        <fullName evidence="5">Flavin-containing monooxygenase</fullName>
        <ecNumber evidence="5">1.-.-.-</ecNumber>
    </recommendedName>
</protein>
<dbReference type="SUPFAM" id="SSF51905">
    <property type="entry name" value="FAD/NAD(P)-binding domain"/>
    <property type="match status" value="1"/>
</dbReference>
<evidence type="ECO:0000256" key="3">
    <source>
        <dbReference type="ARBA" id="ARBA00022827"/>
    </source>
</evidence>
<dbReference type="InterPro" id="IPR036188">
    <property type="entry name" value="FAD/NAD-bd_sf"/>
</dbReference>
<dbReference type="Gene3D" id="3.50.50.60">
    <property type="entry name" value="FAD/NAD(P)-binding domain"/>
    <property type="match status" value="1"/>
</dbReference>
<comment type="similarity">
    <text evidence="1 5">Belongs to the FMO family.</text>
</comment>
<keyword evidence="2 5" id="KW-0285">Flavoprotein</keyword>